<dbReference type="InterPro" id="IPR005467">
    <property type="entry name" value="His_kinase_dom"/>
</dbReference>
<evidence type="ECO:0000259" key="1">
    <source>
        <dbReference type="PROSITE" id="PS50109"/>
    </source>
</evidence>
<reference evidence="2" key="1">
    <citation type="submission" date="2022-01" db="EMBL/GenBank/DDBJ databases">
        <authorList>
            <person name="Jo J.-H."/>
            <person name="Im W.-T."/>
        </authorList>
    </citation>
    <scope>NUCLEOTIDE SEQUENCE</scope>
    <source>
        <strain evidence="2">XY25</strain>
    </source>
</reference>
<sequence>MHTLLDVLASGVHDAKNQLFVAESLIAAAEAKHGIELGEARYAIETAGHRLSRTLAAYSVLRDSATPAVTPVIVGDLCDEALLDQKKHLARTGIALTATCTVVDEWLLDRDLVTDMLNNAIQNAGRHARGKVHLDARLDEGWLLISVEDDGEGFATLPPSFGTGLMVAQRLAALHSRRGRQGQLTLNNGAGLGGARFELRLP</sequence>
<proteinExistence type="predicted"/>
<protein>
    <recommendedName>
        <fullName evidence="1">Histidine kinase domain-containing protein</fullName>
    </recommendedName>
</protein>
<dbReference type="SUPFAM" id="SSF55874">
    <property type="entry name" value="ATPase domain of HSP90 chaperone/DNA topoisomerase II/histidine kinase"/>
    <property type="match status" value="1"/>
</dbReference>
<evidence type="ECO:0000313" key="3">
    <source>
        <dbReference type="Proteomes" id="UP001165384"/>
    </source>
</evidence>
<gene>
    <name evidence="2" type="ORF">LZ012_03045</name>
</gene>
<dbReference type="RefSeq" id="WP_275707424.1">
    <property type="nucleotide sequence ID" value="NZ_JAKLTN010000001.1"/>
</dbReference>
<dbReference type="PROSITE" id="PS50109">
    <property type="entry name" value="HIS_KIN"/>
    <property type="match status" value="1"/>
</dbReference>
<dbReference type="EMBL" id="JAKLTN010000001">
    <property type="protein sequence ID" value="MCG2575969.1"/>
    <property type="molecule type" value="Genomic_DNA"/>
</dbReference>
<name>A0ABS9JYI5_9RHOO</name>
<dbReference type="InterPro" id="IPR036890">
    <property type="entry name" value="HATPase_C_sf"/>
</dbReference>
<dbReference type="InterPro" id="IPR003594">
    <property type="entry name" value="HATPase_dom"/>
</dbReference>
<dbReference type="Gene3D" id="3.30.565.10">
    <property type="entry name" value="Histidine kinase-like ATPase, C-terminal domain"/>
    <property type="match status" value="1"/>
</dbReference>
<comment type="caution">
    <text evidence="2">The sequence shown here is derived from an EMBL/GenBank/DDBJ whole genome shotgun (WGS) entry which is preliminary data.</text>
</comment>
<keyword evidence="3" id="KW-1185">Reference proteome</keyword>
<evidence type="ECO:0000313" key="2">
    <source>
        <dbReference type="EMBL" id="MCG2575969.1"/>
    </source>
</evidence>
<organism evidence="2 3">
    <name type="scientific">Dechloromonas hankyongensis</name>
    <dbReference type="NCBI Taxonomy" id="2908002"/>
    <lineage>
        <taxon>Bacteria</taxon>
        <taxon>Pseudomonadati</taxon>
        <taxon>Pseudomonadota</taxon>
        <taxon>Betaproteobacteria</taxon>
        <taxon>Rhodocyclales</taxon>
        <taxon>Azonexaceae</taxon>
        <taxon>Dechloromonas</taxon>
    </lineage>
</organism>
<dbReference type="SMART" id="SM00387">
    <property type="entry name" value="HATPase_c"/>
    <property type="match status" value="1"/>
</dbReference>
<feature type="domain" description="Histidine kinase" evidence="1">
    <location>
        <begin position="112"/>
        <end position="202"/>
    </location>
</feature>
<accession>A0ABS9JYI5</accession>
<dbReference type="Pfam" id="PF02518">
    <property type="entry name" value="HATPase_c"/>
    <property type="match status" value="1"/>
</dbReference>
<dbReference type="Proteomes" id="UP001165384">
    <property type="component" value="Unassembled WGS sequence"/>
</dbReference>